<dbReference type="FunFam" id="2.60.40.10:FF:001690">
    <property type="entry name" value="Immunoglobulin heavy constant epsilon"/>
    <property type="match status" value="1"/>
</dbReference>
<accession>A0AAV7QE55</accession>
<keyword evidence="1" id="KW-1015">Disulfide bond</keyword>
<dbReference type="InterPro" id="IPR013783">
    <property type="entry name" value="Ig-like_fold"/>
</dbReference>
<keyword evidence="2" id="KW-0393">Immunoglobulin domain</keyword>
<keyword evidence="6" id="KW-1185">Reference proteome</keyword>
<dbReference type="Pfam" id="PF07654">
    <property type="entry name" value="C1-set"/>
    <property type="match status" value="2"/>
</dbReference>
<proteinExistence type="predicted"/>
<evidence type="ECO:0000259" key="4">
    <source>
        <dbReference type="PROSITE" id="PS50835"/>
    </source>
</evidence>
<dbReference type="InterPro" id="IPR050380">
    <property type="entry name" value="Immune_Resp_Modulators"/>
</dbReference>
<keyword evidence="3" id="KW-0472">Membrane</keyword>
<dbReference type="PANTHER" id="PTHR23411">
    <property type="entry name" value="TAPASIN"/>
    <property type="match status" value="1"/>
</dbReference>
<evidence type="ECO:0000313" key="6">
    <source>
        <dbReference type="Proteomes" id="UP001066276"/>
    </source>
</evidence>
<dbReference type="SUPFAM" id="SSF48726">
    <property type="entry name" value="Immunoglobulin"/>
    <property type="match status" value="2"/>
</dbReference>
<dbReference type="AlphaFoldDB" id="A0AAV7QE55"/>
<dbReference type="GO" id="GO:0002376">
    <property type="term" value="P:immune system process"/>
    <property type="evidence" value="ECO:0007669"/>
    <property type="project" value="UniProtKB-ARBA"/>
</dbReference>
<dbReference type="InterPro" id="IPR003597">
    <property type="entry name" value="Ig_C1-set"/>
</dbReference>
<comment type="caution">
    <text evidence="5">The sequence shown here is derived from an EMBL/GenBank/DDBJ whole genome shotgun (WGS) entry which is preliminary data.</text>
</comment>
<dbReference type="SMART" id="SM00407">
    <property type="entry name" value="IGc1"/>
    <property type="match status" value="2"/>
</dbReference>
<dbReference type="InterPro" id="IPR003006">
    <property type="entry name" value="Ig/MHC_CS"/>
</dbReference>
<feature type="domain" description="Ig-like" evidence="4">
    <location>
        <begin position="150"/>
        <end position="247"/>
    </location>
</feature>
<protein>
    <recommendedName>
        <fullName evidence="4">Ig-like domain-containing protein</fullName>
    </recommendedName>
</protein>
<dbReference type="InterPro" id="IPR036179">
    <property type="entry name" value="Ig-like_dom_sf"/>
</dbReference>
<dbReference type="Gene3D" id="2.60.40.10">
    <property type="entry name" value="Immunoglobulins"/>
    <property type="match status" value="2"/>
</dbReference>
<sequence length="322" mass="35545">MLQVRIKGDYLEELRVEMGYPTYEQEEVNQESSLALRANQPSKPSVYPLVSCCGAESSTNVDIGCLATGYLPEPVTVAWDQNGSITSGIRTFPAVRHKGSSHYSLSSVLSVSSADWKTKTYKCLVKHEPTNTNTDKTVSSAVCKTATSKPAVQVLQSSCDDLDGNGSIELICLVSGYSPDKIKVQWLRNGETTFLPAYTSPSIKGREGTFSTTSQVNISKSDWILGERYTCKVDHPATNTSLHDSIRNCPEIYMYMEGPPDEEEEGDFDNLWNTAATFIALFLLSVLYGATITLVKVKWFLARLLQYEQEAEFITVLDPVAS</sequence>
<evidence type="ECO:0000256" key="1">
    <source>
        <dbReference type="ARBA" id="ARBA00023157"/>
    </source>
</evidence>
<evidence type="ECO:0000256" key="2">
    <source>
        <dbReference type="ARBA" id="ARBA00023319"/>
    </source>
</evidence>
<organism evidence="5 6">
    <name type="scientific">Pleurodeles waltl</name>
    <name type="common">Iberian ribbed newt</name>
    <dbReference type="NCBI Taxonomy" id="8319"/>
    <lineage>
        <taxon>Eukaryota</taxon>
        <taxon>Metazoa</taxon>
        <taxon>Chordata</taxon>
        <taxon>Craniata</taxon>
        <taxon>Vertebrata</taxon>
        <taxon>Euteleostomi</taxon>
        <taxon>Amphibia</taxon>
        <taxon>Batrachia</taxon>
        <taxon>Caudata</taxon>
        <taxon>Salamandroidea</taxon>
        <taxon>Salamandridae</taxon>
        <taxon>Pleurodelinae</taxon>
        <taxon>Pleurodeles</taxon>
    </lineage>
</organism>
<feature type="domain" description="Ig-like" evidence="4">
    <location>
        <begin position="44"/>
        <end position="139"/>
    </location>
</feature>
<dbReference type="Proteomes" id="UP001066276">
    <property type="component" value="Chromosome 6"/>
</dbReference>
<dbReference type="EMBL" id="JANPWB010000010">
    <property type="protein sequence ID" value="KAJ1137380.1"/>
    <property type="molecule type" value="Genomic_DNA"/>
</dbReference>
<evidence type="ECO:0000313" key="5">
    <source>
        <dbReference type="EMBL" id="KAJ1137380.1"/>
    </source>
</evidence>
<dbReference type="PROSITE" id="PS00290">
    <property type="entry name" value="IG_MHC"/>
    <property type="match status" value="1"/>
</dbReference>
<evidence type="ECO:0000256" key="3">
    <source>
        <dbReference type="SAM" id="Phobius"/>
    </source>
</evidence>
<keyword evidence="3" id="KW-1133">Transmembrane helix</keyword>
<dbReference type="InterPro" id="IPR007110">
    <property type="entry name" value="Ig-like_dom"/>
</dbReference>
<dbReference type="PROSITE" id="PS50835">
    <property type="entry name" value="IG_LIKE"/>
    <property type="match status" value="2"/>
</dbReference>
<reference evidence="5" key="1">
    <citation type="journal article" date="2022" name="bioRxiv">
        <title>Sequencing and chromosome-scale assembly of the giantPleurodeles waltlgenome.</title>
        <authorList>
            <person name="Brown T."/>
            <person name="Elewa A."/>
            <person name="Iarovenko S."/>
            <person name="Subramanian E."/>
            <person name="Araus A.J."/>
            <person name="Petzold A."/>
            <person name="Susuki M."/>
            <person name="Suzuki K.-i.T."/>
            <person name="Hayashi T."/>
            <person name="Toyoda A."/>
            <person name="Oliveira C."/>
            <person name="Osipova E."/>
            <person name="Leigh N.D."/>
            <person name="Simon A."/>
            <person name="Yun M.H."/>
        </authorList>
    </citation>
    <scope>NUCLEOTIDE SEQUENCE</scope>
    <source>
        <strain evidence="5">20211129_DDA</strain>
        <tissue evidence="5">Liver</tissue>
    </source>
</reference>
<keyword evidence="3" id="KW-0812">Transmembrane</keyword>
<feature type="transmembrane region" description="Helical" evidence="3">
    <location>
        <begin position="271"/>
        <end position="295"/>
    </location>
</feature>
<name>A0AAV7QE55_PLEWA</name>
<gene>
    <name evidence="5" type="ORF">NDU88_003789</name>
</gene>